<comment type="similarity">
    <text evidence="1">Belongs to the glycosyltransferase 47 family.</text>
</comment>
<name>K0R1X8_THAOC</name>
<dbReference type="OrthoDB" id="1924787at2759"/>
<dbReference type="GO" id="GO:0016757">
    <property type="term" value="F:glycosyltransferase activity"/>
    <property type="evidence" value="ECO:0007669"/>
    <property type="project" value="InterPro"/>
</dbReference>
<dbReference type="Proteomes" id="UP000266841">
    <property type="component" value="Unassembled WGS sequence"/>
</dbReference>
<evidence type="ECO:0000313" key="4">
    <source>
        <dbReference type="Proteomes" id="UP000266841"/>
    </source>
</evidence>
<evidence type="ECO:0000259" key="2">
    <source>
        <dbReference type="Pfam" id="PF03016"/>
    </source>
</evidence>
<dbReference type="InterPro" id="IPR040911">
    <property type="entry name" value="Exostosin_GT47"/>
</dbReference>
<dbReference type="AlphaFoldDB" id="K0R1X8"/>
<keyword evidence="4" id="KW-1185">Reference proteome</keyword>
<dbReference type="eggNOG" id="ENOG502SRTP">
    <property type="taxonomic scope" value="Eukaryota"/>
</dbReference>
<protein>
    <recommendedName>
        <fullName evidence="2">Exostosin GT47 domain-containing protein</fullName>
    </recommendedName>
</protein>
<reference evidence="3 4" key="1">
    <citation type="journal article" date="2012" name="Genome Biol.">
        <title>Genome and low-iron response of an oceanic diatom adapted to chronic iron limitation.</title>
        <authorList>
            <person name="Lommer M."/>
            <person name="Specht M."/>
            <person name="Roy A.S."/>
            <person name="Kraemer L."/>
            <person name="Andreson R."/>
            <person name="Gutowska M.A."/>
            <person name="Wolf J."/>
            <person name="Bergner S.V."/>
            <person name="Schilhabel M.B."/>
            <person name="Klostermeier U.C."/>
            <person name="Beiko R.G."/>
            <person name="Rosenstiel P."/>
            <person name="Hippler M."/>
            <person name="Laroche J."/>
        </authorList>
    </citation>
    <scope>NUCLEOTIDE SEQUENCE [LARGE SCALE GENOMIC DNA]</scope>
    <source>
        <strain evidence="3 4">CCMP1005</strain>
    </source>
</reference>
<dbReference type="EMBL" id="AGNL01048923">
    <property type="protein sequence ID" value="EJK45019.1"/>
    <property type="molecule type" value="Genomic_DNA"/>
</dbReference>
<dbReference type="Pfam" id="PF03016">
    <property type="entry name" value="Exostosin_GT47"/>
    <property type="match status" value="1"/>
</dbReference>
<evidence type="ECO:0000313" key="3">
    <source>
        <dbReference type="EMBL" id="EJK45019.1"/>
    </source>
</evidence>
<comment type="caution">
    <text evidence="3">The sequence shown here is derived from an EMBL/GenBank/DDBJ whole genome shotgun (WGS) entry which is preliminary data.</text>
</comment>
<dbReference type="OMA" id="NQTSHED"/>
<sequence>MKNRPRVRRARVVLFSAAVIVYHAMFARVDVSPSLFTTSSGGVGYRYPPDVCRFNLSVYVYDDLPAEFTSEIEQHWTNTTTREILAKSSGQWDDSNTEYQIAQLFRSTPCRTGDPAKANLFVVPYPHQSDCMTSAHFHGGYGPGCPQVPTSKIRRLFGWLNEQPSYNSDNQHVFLTMYHRLMLRPEVQDLPLRIVSTPQYPNPYQPGHIVVPLLNEALTHRPSYIVNFSNSWWTRPRKYSLAFVYGRLNRNMKVRQPRVFRRYFHNSLLNREKDLKSQGWNSTIGGLPYFVSFGTFNKTESGLLDVTSVYEDSIFCPILPGDLPHARRIFDAMAHGCLPVFMSWPAAGTEGDWENSPSWYTPSSVQAKYNYPFFADLYTRDPFYVEKENTIDYESFAVVTHGNSSDAKNFLPMIEKMDTLIRLAPDEIRRRQLALKENVIPLIYGLGEDAHRYDDAFSRTMRILEAYVHRVVTGRVV</sequence>
<gene>
    <name evidence="3" type="ORF">THAOC_36399</name>
</gene>
<proteinExistence type="inferred from homology"/>
<feature type="domain" description="Exostosin GT47" evidence="2">
    <location>
        <begin position="56"/>
        <end position="403"/>
    </location>
</feature>
<dbReference type="PANTHER" id="PTHR11062">
    <property type="entry name" value="EXOSTOSIN HEPARAN SULFATE GLYCOSYLTRANSFERASE -RELATED"/>
    <property type="match status" value="1"/>
</dbReference>
<organism evidence="3 4">
    <name type="scientific">Thalassiosira oceanica</name>
    <name type="common">Marine diatom</name>
    <dbReference type="NCBI Taxonomy" id="159749"/>
    <lineage>
        <taxon>Eukaryota</taxon>
        <taxon>Sar</taxon>
        <taxon>Stramenopiles</taxon>
        <taxon>Ochrophyta</taxon>
        <taxon>Bacillariophyta</taxon>
        <taxon>Coscinodiscophyceae</taxon>
        <taxon>Thalassiosirophycidae</taxon>
        <taxon>Thalassiosirales</taxon>
        <taxon>Thalassiosiraceae</taxon>
        <taxon>Thalassiosira</taxon>
    </lineage>
</organism>
<evidence type="ECO:0000256" key="1">
    <source>
        <dbReference type="ARBA" id="ARBA00010271"/>
    </source>
</evidence>
<dbReference type="InterPro" id="IPR004263">
    <property type="entry name" value="Exostosin"/>
</dbReference>
<accession>K0R1X8</accession>